<comment type="caution">
    <text evidence="2">The sequence shown here is derived from an EMBL/GenBank/DDBJ whole genome shotgun (WGS) entry which is preliminary data.</text>
</comment>
<dbReference type="InterPro" id="IPR029016">
    <property type="entry name" value="GAF-like_dom_sf"/>
</dbReference>
<evidence type="ECO:0000313" key="3">
    <source>
        <dbReference type="Proteomes" id="UP000530564"/>
    </source>
</evidence>
<keyword evidence="3" id="KW-1185">Reference proteome</keyword>
<dbReference type="Gene3D" id="3.30.450.40">
    <property type="match status" value="1"/>
</dbReference>
<feature type="domain" description="GAF" evidence="1">
    <location>
        <begin position="165"/>
        <end position="321"/>
    </location>
</feature>
<organism evidence="2 3">
    <name type="scientific">Phenylobacterium haematophilum</name>
    <dbReference type="NCBI Taxonomy" id="98513"/>
    <lineage>
        <taxon>Bacteria</taxon>
        <taxon>Pseudomonadati</taxon>
        <taxon>Pseudomonadota</taxon>
        <taxon>Alphaproteobacteria</taxon>
        <taxon>Caulobacterales</taxon>
        <taxon>Caulobacteraceae</taxon>
        <taxon>Phenylobacterium</taxon>
    </lineage>
</organism>
<dbReference type="PANTHER" id="PTHR40660:SF1">
    <property type="entry name" value="5'-PHOSPHATE OXIDASE PUTATIVE DOMAIN-CONTAINING PROTEIN-RELATED"/>
    <property type="match status" value="1"/>
</dbReference>
<gene>
    <name evidence="2" type="ORF">GGQ61_001352</name>
</gene>
<reference evidence="2 3" key="1">
    <citation type="submission" date="2020-08" db="EMBL/GenBank/DDBJ databases">
        <title>Genomic Encyclopedia of Type Strains, Phase IV (KMG-IV): sequencing the most valuable type-strain genomes for metagenomic binning, comparative biology and taxonomic classification.</title>
        <authorList>
            <person name="Goeker M."/>
        </authorList>
    </citation>
    <scope>NUCLEOTIDE SEQUENCE [LARGE SCALE GENOMIC DNA]</scope>
    <source>
        <strain evidence="2 3">DSM 21793</strain>
    </source>
</reference>
<dbReference type="InterPro" id="IPR012349">
    <property type="entry name" value="Split_barrel_FMN-bd"/>
</dbReference>
<evidence type="ECO:0000259" key="1">
    <source>
        <dbReference type="SMART" id="SM00065"/>
    </source>
</evidence>
<dbReference type="AlphaFoldDB" id="A0A839ZVW0"/>
<dbReference type="RefSeq" id="WP_183770930.1">
    <property type="nucleotide sequence ID" value="NZ_JACIDK010000002.1"/>
</dbReference>
<sequence length="439" mass="47892">MSMSLRTLRNCFEGVIPSIIATSDDEGIPNVSYLSQVHYVDDEHVALSNQFFSKTARNVELTGQATVLVVDGRTGQQYELDLVFERAVESGDTFSRIDAQIRATVAQEGPGVPWLLRSADIYRVRGCQLVPAQPEPPAAELLGQDSDALLSAAARLAMRLAKTSDPDAMIDDLLDGLQRELGYSNAIVLLADEERGRLTTIGSRGYSLGGVGSEARIGEGAIGVAAASARAVRINDMSRGRRYAAAVGGEAGERVIPLPGLAEPQSQLAAPMISNGRVQGVLFAEDARRFRFTHADEDALAMLALQLAGGLRLSEAETPGARRGRQAPAPAGRPFHVRYHSFDDSLFIDDVYLIKGVPGRLLFHLLKLHAESGRTEFSNRELRLDGALRLPELKDNLEARLILLRRRLDEKEAPVRITRPERGLIHLELTRPPRLEVAT</sequence>
<dbReference type="SUPFAM" id="SSF50475">
    <property type="entry name" value="FMN-binding split barrel"/>
    <property type="match status" value="1"/>
</dbReference>
<dbReference type="EMBL" id="JACIDK010000002">
    <property type="protein sequence ID" value="MBB3890635.1"/>
    <property type="molecule type" value="Genomic_DNA"/>
</dbReference>
<dbReference type="SUPFAM" id="SSF55781">
    <property type="entry name" value="GAF domain-like"/>
    <property type="match status" value="1"/>
</dbReference>
<accession>A0A839ZVW0</accession>
<dbReference type="Gene3D" id="2.30.110.10">
    <property type="entry name" value="Electron Transport, Fmn-binding Protein, Chain A"/>
    <property type="match status" value="1"/>
</dbReference>
<dbReference type="Pfam" id="PF01243">
    <property type="entry name" value="PNPOx_N"/>
    <property type="match status" value="1"/>
</dbReference>
<dbReference type="InterPro" id="IPR003018">
    <property type="entry name" value="GAF"/>
</dbReference>
<dbReference type="SMART" id="SM00065">
    <property type="entry name" value="GAF"/>
    <property type="match status" value="1"/>
</dbReference>
<name>A0A839ZVW0_9CAUL</name>
<evidence type="ECO:0000313" key="2">
    <source>
        <dbReference type="EMBL" id="MBB3890635.1"/>
    </source>
</evidence>
<dbReference type="Pfam" id="PF13185">
    <property type="entry name" value="GAF_2"/>
    <property type="match status" value="1"/>
</dbReference>
<proteinExistence type="predicted"/>
<dbReference type="InterPro" id="IPR011576">
    <property type="entry name" value="Pyridox_Oxase_N"/>
</dbReference>
<dbReference type="Proteomes" id="UP000530564">
    <property type="component" value="Unassembled WGS sequence"/>
</dbReference>
<protein>
    <recommendedName>
        <fullName evidence="1">GAF domain-containing protein</fullName>
    </recommendedName>
</protein>
<dbReference type="PANTHER" id="PTHR40660">
    <property type="entry name" value="5'-PHOSPHATE OXIDASE PUTATIVE DOMAIN-CONTAINING PROTEIN-RELATED"/>
    <property type="match status" value="1"/>
</dbReference>